<feature type="transmembrane region" description="Helical" evidence="1">
    <location>
        <begin position="49"/>
        <end position="72"/>
    </location>
</feature>
<sequence length="205" mass="22688">MGSFCHDFFSLCNVLHNIVVIGSCFGKISSIMCYNGKCMHCIEVETGSLIFAIISMILNSLGLLFTVGMLVYTNILLSAASHTDLDPESRGIVFAGALTTNFALGVILCFLLVPFAFTIVLIKGLVQKKAIYVKVYFIYSVITKCLGIFGVVIAIASGSYTLETSLIVFGVCVIYALILRMIYMTYHKFEMDAQYDRARLVEQKY</sequence>
<dbReference type="Proteomes" id="UP001652582">
    <property type="component" value="Chromosome 16"/>
</dbReference>
<keyword evidence="2" id="KW-1185">Reference proteome</keyword>
<dbReference type="GeneID" id="112057838"/>
<feature type="transmembrane region" description="Helical" evidence="1">
    <location>
        <begin position="92"/>
        <end position="125"/>
    </location>
</feature>
<dbReference type="RefSeq" id="XP_052742257.1">
    <property type="nucleotide sequence ID" value="XM_052886297.1"/>
</dbReference>
<organism evidence="2 3">
    <name type="scientific">Bicyclus anynana</name>
    <name type="common">Squinting bush brown butterfly</name>
    <dbReference type="NCBI Taxonomy" id="110368"/>
    <lineage>
        <taxon>Eukaryota</taxon>
        <taxon>Metazoa</taxon>
        <taxon>Ecdysozoa</taxon>
        <taxon>Arthropoda</taxon>
        <taxon>Hexapoda</taxon>
        <taxon>Insecta</taxon>
        <taxon>Pterygota</taxon>
        <taxon>Neoptera</taxon>
        <taxon>Endopterygota</taxon>
        <taxon>Lepidoptera</taxon>
        <taxon>Glossata</taxon>
        <taxon>Ditrysia</taxon>
        <taxon>Papilionoidea</taxon>
        <taxon>Nymphalidae</taxon>
        <taxon>Satyrinae</taxon>
        <taxon>Satyrini</taxon>
        <taxon>Mycalesina</taxon>
        <taxon>Bicyclus</taxon>
    </lineage>
</organism>
<evidence type="ECO:0000313" key="3">
    <source>
        <dbReference type="RefSeq" id="XP_052742257.1"/>
    </source>
</evidence>
<feature type="transmembrane region" description="Helical" evidence="1">
    <location>
        <begin position="166"/>
        <end position="183"/>
    </location>
</feature>
<feature type="transmembrane region" description="Helical" evidence="1">
    <location>
        <begin position="137"/>
        <end position="160"/>
    </location>
</feature>
<protein>
    <submittedName>
        <fullName evidence="3">Uncharacterized protein LOC112057838 isoform X1</fullName>
    </submittedName>
</protein>
<accession>A0ABM3LT91</accession>
<keyword evidence="1" id="KW-1133">Transmembrane helix</keyword>
<gene>
    <name evidence="3" type="primary">LOC112057838</name>
</gene>
<keyword evidence="1" id="KW-0812">Transmembrane</keyword>
<proteinExistence type="predicted"/>
<keyword evidence="1" id="KW-0472">Membrane</keyword>
<name>A0ABM3LT91_BICAN</name>
<evidence type="ECO:0000313" key="2">
    <source>
        <dbReference type="Proteomes" id="UP001652582"/>
    </source>
</evidence>
<evidence type="ECO:0000256" key="1">
    <source>
        <dbReference type="SAM" id="Phobius"/>
    </source>
</evidence>
<reference evidence="3" key="1">
    <citation type="submission" date="2025-08" db="UniProtKB">
        <authorList>
            <consortium name="RefSeq"/>
        </authorList>
    </citation>
    <scope>IDENTIFICATION</scope>
</reference>